<protein>
    <submittedName>
        <fullName evidence="1">Uncharacterized protein</fullName>
    </submittedName>
</protein>
<dbReference type="EMBL" id="QGKX02001521">
    <property type="protein sequence ID" value="KAF3511374.1"/>
    <property type="molecule type" value="Genomic_DNA"/>
</dbReference>
<dbReference type="AlphaFoldDB" id="A0A8S9P1V9"/>
<accession>A0A8S9P1V9</accession>
<organism evidence="1 2">
    <name type="scientific">Brassica cretica</name>
    <name type="common">Mustard</name>
    <dbReference type="NCBI Taxonomy" id="69181"/>
    <lineage>
        <taxon>Eukaryota</taxon>
        <taxon>Viridiplantae</taxon>
        <taxon>Streptophyta</taxon>
        <taxon>Embryophyta</taxon>
        <taxon>Tracheophyta</taxon>
        <taxon>Spermatophyta</taxon>
        <taxon>Magnoliopsida</taxon>
        <taxon>eudicotyledons</taxon>
        <taxon>Gunneridae</taxon>
        <taxon>Pentapetalae</taxon>
        <taxon>rosids</taxon>
        <taxon>malvids</taxon>
        <taxon>Brassicales</taxon>
        <taxon>Brassicaceae</taxon>
        <taxon>Brassiceae</taxon>
        <taxon>Brassica</taxon>
    </lineage>
</organism>
<comment type="caution">
    <text evidence="1">The sequence shown here is derived from an EMBL/GenBank/DDBJ whole genome shotgun (WGS) entry which is preliminary data.</text>
</comment>
<gene>
    <name evidence="1" type="ORF">F2Q69_00006832</name>
</gene>
<name>A0A8S9P1V9_BRACR</name>
<dbReference type="Proteomes" id="UP000712600">
    <property type="component" value="Unassembled WGS sequence"/>
</dbReference>
<sequence>MLPAACGLTHGRTHVFLHVSDTCSRTPTRPDGLLNGWSSCVATHGSPACRSACFGCRYTTPRASTCQAACAASMHGDTSRFCRHSASYMVATTS</sequence>
<proteinExistence type="predicted"/>
<reference evidence="1" key="1">
    <citation type="submission" date="2019-12" db="EMBL/GenBank/DDBJ databases">
        <title>Genome sequencing and annotation of Brassica cretica.</title>
        <authorList>
            <person name="Studholme D.J."/>
            <person name="Sarris P."/>
        </authorList>
    </citation>
    <scope>NUCLEOTIDE SEQUENCE</scope>
    <source>
        <strain evidence="1">PFS-109/04</strain>
        <tissue evidence="1">Leaf</tissue>
    </source>
</reference>
<evidence type="ECO:0000313" key="2">
    <source>
        <dbReference type="Proteomes" id="UP000712600"/>
    </source>
</evidence>
<evidence type="ECO:0000313" key="1">
    <source>
        <dbReference type="EMBL" id="KAF3511374.1"/>
    </source>
</evidence>